<dbReference type="CDD" id="cd09917">
    <property type="entry name" value="F-box_SF"/>
    <property type="match status" value="1"/>
</dbReference>
<dbReference type="PANTHER" id="PTHR12894">
    <property type="entry name" value="CNH DOMAIN CONTAINING"/>
    <property type="match status" value="1"/>
</dbReference>
<dbReference type="OrthoDB" id="5586401at2759"/>
<dbReference type="PANTHER" id="PTHR12894:SF27">
    <property type="entry name" value="TRANSFORMING GROWTH FACTOR-BETA RECEPTOR-ASSOCIATED PROTEIN 1"/>
    <property type="match status" value="1"/>
</dbReference>
<evidence type="ECO:0000259" key="1">
    <source>
        <dbReference type="Pfam" id="PF10367"/>
    </source>
</evidence>
<dbReference type="GO" id="GO:0016020">
    <property type="term" value="C:membrane"/>
    <property type="evidence" value="ECO:0007669"/>
    <property type="project" value="TreeGrafter"/>
</dbReference>
<dbReference type="Gene3D" id="3.80.10.10">
    <property type="entry name" value="Ribonuclease Inhibitor"/>
    <property type="match status" value="1"/>
</dbReference>
<dbReference type="Proteomes" id="UP000789706">
    <property type="component" value="Unassembled WGS sequence"/>
</dbReference>
<name>A0A9N8WID5_9GLOM</name>
<accession>A0A9N8WID5</accession>
<feature type="domain" description="Vacuolar sorting protein 39/Transforming growth factor beta receptor-associated zinc finger" evidence="1">
    <location>
        <begin position="565"/>
        <end position="605"/>
    </location>
</feature>
<dbReference type="GO" id="GO:0034058">
    <property type="term" value="P:endosomal vesicle fusion"/>
    <property type="evidence" value="ECO:0007669"/>
    <property type="project" value="TreeGrafter"/>
</dbReference>
<organism evidence="2 3">
    <name type="scientific">Diversispora eburnea</name>
    <dbReference type="NCBI Taxonomy" id="1213867"/>
    <lineage>
        <taxon>Eukaryota</taxon>
        <taxon>Fungi</taxon>
        <taxon>Fungi incertae sedis</taxon>
        <taxon>Mucoromycota</taxon>
        <taxon>Glomeromycotina</taxon>
        <taxon>Glomeromycetes</taxon>
        <taxon>Diversisporales</taxon>
        <taxon>Diversisporaceae</taxon>
        <taxon>Diversispora</taxon>
    </lineage>
</organism>
<evidence type="ECO:0000313" key="2">
    <source>
        <dbReference type="EMBL" id="CAG8487718.1"/>
    </source>
</evidence>
<proteinExistence type="predicted"/>
<dbReference type="Gene3D" id="1.20.1280.50">
    <property type="match status" value="1"/>
</dbReference>
<comment type="caution">
    <text evidence="2">The sequence shown here is derived from an EMBL/GenBank/DDBJ whole genome shotgun (WGS) entry which is preliminary data.</text>
</comment>
<evidence type="ECO:0000313" key="3">
    <source>
        <dbReference type="Proteomes" id="UP000789706"/>
    </source>
</evidence>
<keyword evidence="3" id="KW-1185">Reference proteome</keyword>
<dbReference type="Pfam" id="PF10367">
    <property type="entry name" value="zf-Vps39_C"/>
    <property type="match status" value="1"/>
</dbReference>
<reference evidence="2" key="1">
    <citation type="submission" date="2021-06" db="EMBL/GenBank/DDBJ databases">
        <authorList>
            <person name="Kallberg Y."/>
            <person name="Tangrot J."/>
            <person name="Rosling A."/>
        </authorList>
    </citation>
    <scope>NUCLEOTIDE SEQUENCE</scope>
    <source>
        <strain evidence="2">AZ414A</strain>
    </source>
</reference>
<dbReference type="InterPro" id="IPR032675">
    <property type="entry name" value="LRR_dom_sf"/>
</dbReference>
<protein>
    <submittedName>
        <fullName evidence="2">10733_t:CDS:1</fullName>
    </submittedName>
</protein>
<dbReference type="EMBL" id="CAJVPK010000279">
    <property type="protein sequence ID" value="CAG8487718.1"/>
    <property type="molecule type" value="Genomic_DNA"/>
</dbReference>
<dbReference type="GO" id="GO:0005737">
    <property type="term" value="C:cytoplasm"/>
    <property type="evidence" value="ECO:0007669"/>
    <property type="project" value="TreeGrafter"/>
</dbReference>
<dbReference type="AlphaFoldDB" id="A0A9N8WID5"/>
<dbReference type="InterPro" id="IPR019453">
    <property type="entry name" value="VPS39/TGFA1_Znf"/>
</dbReference>
<sequence>MPRTRPRKKKSKQQQVIRPNHKLPPELITEIFECLWGGTLDDLPYDSEIPNAIDDHFSRERSDLLNVSMVCSVWRQIAIPRIWQKVKFQLDVERDWESLFQWLIEENYGIYVRQIHIEYDYDPKQNETAISLAEKLDGIVAFSRTVSSMHTIAIRFNSATSDHITEDLPPVMDKFFFEISEYCRSVRRVKIHTSSLRGPNKDDTLYLPSVSNIMSMVTDTVKEVDLMMHVANQETIGALRDCKRVDRALVHCCSWGETPGDFYSILKSWKHLKNLQIEPPHNVDKNWEKTYKKSLRYLSENCGEQLEELWMPLREEDQNLFCNLVEHTPNLKVLALEGREFVNDGQFLDAIARTTPNLNYMHLSYFPAVTGKDVRIVNWGQLLDVNIMGCDSLEKETRFFDRQKFSLNGNSLESLLISVCTVYFYEARAILLSRLKQHDQALNIYVHKLQNEKMAEDYCVKYHKESEDSSKNVFLSLLRVYLRPANGEEIMIEPALRLLSRHGSHVNASEVLNILPSSTKVTQLYSFFEKYIRESNRNRNMSMIVKNLLKANQHQAEEQLMLYRSRRVRIDEDRMCPQCTRRIGHSGVFAVFPNGIVVHYHCKEKYSQAHDTAI</sequence>
<dbReference type="InterPro" id="IPR032914">
    <property type="entry name" value="Vam6/VPS39/TRAP1"/>
</dbReference>
<dbReference type="GO" id="GO:0006914">
    <property type="term" value="P:autophagy"/>
    <property type="evidence" value="ECO:0007669"/>
    <property type="project" value="TreeGrafter"/>
</dbReference>
<gene>
    <name evidence="2" type="ORF">DEBURN_LOCUS4004</name>
</gene>